<protein>
    <recommendedName>
        <fullName evidence="8">RNA polymerase sigma-70 factor</fullName>
    </recommendedName>
</protein>
<dbReference type="GO" id="GO:0016987">
    <property type="term" value="F:sigma factor activity"/>
    <property type="evidence" value="ECO:0007669"/>
    <property type="project" value="UniProtKB-KW"/>
</dbReference>
<keyword evidence="2" id="KW-0805">Transcription regulation</keyword>
<reference evidence="7" key="1">
    <citation type="submission" date="2020-01" db="EMBL/GenBank/DDBJ databases">
        <authorList>
            <person name="Meier V. D."/>
            <person name="Meier V D."/>
        </authorList>
    </citation>
    <scope>NUCLEOTIDE SEQUENCE</scope>
    <source>
        <strain evidence="7">HLG_WM_MAG_10</strain>
    </source>
</reference>
<evidence type="ECO:0000256" key="1">
    <source>
        <dbReference type="ARBA" id="ARBA00010641"/>
    </source>
</evidence>
<dbReference type="InterPro" id="IPR013249">
    <property type="entry name" value="RNA_pol_sigma70_r4_t2"/>
</dbReference>
<dbReference type="InterPro" id="IPR013324">
    <property type="entry name" value="RNA_pol_sigma_r3/r4-like"/>
</dbReference>
<dbReference type="Gene3D" id="1.10.1740.10">
    <property type="match status" value="1"/>
</dbReference>
<dbReference type="CDD" id="cd06171">
    <property type="entry name" value="Sigma70_r4"/>
    <property type="match status" value="1"/>
</dbReference>
<dbReference type="InterPro" id="IPR007627">
    <property type="entry name" value="RNA_pol_sigma70_r2"/>
</dbReference>
<dbReference type="InterPro" id="IPR039425">
    <property type="entry name" value="RNA_pol_sigma-70-like"/>
</dbReference>
<dbReference type="InterPro" id="IPR014284">
    <property type="entry name" value="RNA_pol_sigma-70_dom"/>
</dbReference>
<evidence type="ECO:0000313" key="7">
    <source>
        <dbReference type="EMBL" id="CAA6799467.1"/>
    </source>
</evidence>
<dbReference type="Gene3D" id="1.10.10.10">
    <property type="entry name" value="Winged helix-like DNA-binding domain superfamily/Winged helix DNA-binding domain"/>
    <property type="match status" value="1"/>
</dbReference>
<dbReference type="PANTHER" id="PTHR43133:SF46">
    <property type="entry name" value="RNA POLYMERASE SIGMA-70 FACTOR ECF SUBFAMILY"/>
    <property type="match status" value="1"/>
</dbReference>
<keyword evidence="3" id="KW-0731">Sigma factor</keyword>
<sequence>MTKEEFQACFDKYFDAIRNYLYYRSGDTELATDLAQDVFMKIWEKKMVLENGRIKGLLYKMASDNFISHIRKVKVKNDYLQSMPLAFKTEPSESSMDYDVLKSRYEKILSALPEKQRVVFLMSRMNGLTYQEIAERLTISVKAVEKRMRNALGQLRTGLQVSILLLCFYFLGL</sequence>
<dbReference type="PANTHER" id="PTHR43133">
    <property type="entry name" value="RNA POLYMERASE ECF-TYPE SIGMA FACTO"/>
    <property type="match status" value="1"/>
</dbReference>
<dbReference type="GO" id="GO:0006352">
    <property type="term" value="P:DNA-templated transcription initiation"/>
    <property type="evidence" value="ECO:0007669"/>
    <property type="project" value="InterPro"/>
</dbReference>
<evidence type="ECO:0000256" key="3">
    <source>
        <dbReference type="ARBA" id="ARBA00023082"/>
    </source>
</evidence>
<dbReference type="SUPFAM" id="SSF88946">
    <property type="entry name" value="Sigma2 domain of RNA polymerase sigma factors"/>
    <property type="match status" value="1"/>
</dbReference>
<accession>A0A6S6S8S3</accession>
<dbReference type="EMBL" id="CACVAQ010000034">
    <property type="protein sequence ID" value="CAA6799467.1"/>
    <property type="molecule type" value="Genomic_DNA"/>
</dbReference>
<dbReference type="Pfam" id="PF08281">
    <property type="entry name" value="Sigma70_r4_2"/>
    <property type="match status" value="1"/>
</dbReference>
<evidence type="ECO:0000259" key="5">
    <source>
        <dbReference type="Pfam" id="PF04542"/>
    </source>
</evidence>
<dbReference type="InterPro" id="IPR013325">
    <property type="entry name" value="RNA_pol_sigma_r2"/>
</dbReference>
<dbReference type="Pfam" id="PF04542">
    <property type="entry name" value="Sigma70_r2"/>
    <property type="match status" value="1"/>
</dbReference>
<gene>
    <name evidence="7" type="ORF">HELGO_WM29474</name>
</gene>
<dbReference type="NCBIfam" id="TIGR02937">
    <property type="entry name" value="sigma70-ECF"/>
    <property type="match status" value="1"/>
</dbReference>
<evidence type="ECO:0008006" key="8">
    <source>
        <dbReference type="Google" id="ProtNLM"/>
    </source>
</evidence>
<keyword evidence="4" id="KW-0804">Transcription</keyword>
<dbReference type="SUPFAM" id="SSF88659">
    <property type="entry name" value="Sigma3 and sigma4 domains of RNA polymerase sigma factors"/>
    <property type="match status" value="1"/>
</dbReference>
<comment type="similarity">
    <text evidence="1">Belongs to the sigma-70 factor family. ECF subfamily.</text>
</comment>
<dbReference type="InterPro" id="IPR036388">
    <property type="entry name" value="WH-like_DNA-bd_sf"/>
</dbReference>
<proteinExistence type="inferred from homology"/>
<evidence type="ECO:0000259" key="6">
    <source>
        <dbReference type="Pfam" id="PF08281"/>
    </source>
</evidence>
<organism evidence="7">
    <name type="scientific">uncultured Aureispira sp</name>
    <dbReference type="NCBI Taxonomy" id="1331704"/>
    <lineage>
        <taxon>Bacteria</taxon>
        <taxon>Pseudomonadati</taxon>
        <taxon>Bacteroidota</taxon>
        <taxon>Saprospiria</taxon>
        <taxon>Saprospirales</taxon>
        <taxon>Saprospiraceae</taxon>
        <taxon>Aureispira</taxon>
        <taxon>environmental samples</taxon>
    </lineage>
</organism>
<dbReference type="AlphaFoldDB" id="A0A6S6S8S3"/>
<name>A0A6S6S8S3_9BACT</name>
<dbReference type="GO" id="GO:0003677">
    <property type="term" value="F:DNA binding"/>
    <property type="evidence" value="ECO:0007669"/>
    <property type="project" value="InterPro"/>
</dbReference>
<evidence type="ECO:0000256" key="4">
    <source>
        <dbReference type="ARBA" id="ARBA00023163"/>
    </source>
</evidence>
<feature type="domain" description="RNA polymerase sigma-70 region 2" evidence="5">
    <location>
        <begin position="10"/>
        <end position="72"/>
    </location>
</feature>
<feature type="domain" description="RNA polymerase sigma factor 70 region 4 type 2" evidence="6">
    <location>
        <begin position="105"/>
        <end position="155"/>
    </location>
</feature>
<evidence type="ECO:0000256" key="2">
    <source>
        <dbReference type="ARBA" id="ARBA00023015"/>
    </source>
</evidence>